<dbReference type="STRING" id="1121001.SAMN02745857_01411"/>
<evidence type="ECO:0000256" key="2">
    <source>
        <dbReference type="ARBA" id="ARBA00022448"/>
    </source>
</evidence>
<dbReference type="PANTHER" id="PTHR42718:SF46">
    <property type="entry name" value="BLR6921 PROTEIN"/>
    <property type="match status" value="1"/>
</dbReference>
<dbReference type="InterPro" id="IPR011701">
    <property type="entry name" value="MFS"/>
</dbReference>
<dbReference type="Gene3D" id="1.20.1720.10">
    <property type="entry name" value="Multidrug resistance protein D"/>
    <property type="match status" value="1"/>
</dbReference>
<evidence type="ECO:0000256" key="6">
    <source>
        <dbReference type="ARBA" id="ARBA00023136"/>
    </source>
</evidence>
<feature type="transmembrane region" description="Helical" evidence="7">
    <location>
        <begin position="401"/>
        <end position="420"/>
    </location>
</feature>
<dbReference type="Pfam" id="PF07690">
    <property type="entry name" value="MFS_1"/>
    <property type="match status" value="1"/>
</dbReference>
<dbReference type="CDD" id="cd17503">
    <property type="entry name" value="MFS_LmrB_MDR_like"/>
    <property type="match status" value="1"/>
</dbReference>
<evidence type="ECO:0000256" key="4">
    <source>
        <dbReference type="ARBA" id="ARBA00022692"/>
    </source>
</evidence>
<feature type="transmembrane region" description="Helical" evidence="7">
    <location>
        <begin position="102"/>
        <end position="123"/>
    </location>
</feature>
<evidence type="ECO:0000256" key="1">
    <source>
        <dbReference type="ARBA" id="ARBA00004651"/>
    </source>
</evidence>
<feature type="transmembrane region" description="Helical" evidence="7">
    <location>
        <begin position="432"/>
        <end position="452"/>
    </location>
</feature>
<keyword evidence="5 7" id="KW-1133">Transmembrane helix</keyword>
<feature type="transmembrane region" description="Helical" evidence="7">
    <location>
        <begin position="264"/>
        <end position="288"/>
    </location>
</feature>
<dbReference type="NCBIfam" id="TIGR00711">
    <property type="entry name" value="efflux_EmrB"/>
    <property type="match status" value="1"/>
</dbReference>
<reference evidence="9 10" key="1">
    <citation type="submission" date="2017-04" db="EMBL/GenBank/DDBJ databases">
        <authorList>
            <person name="Afonso C.L."/>
            <person name="Miller P.J."/>
            <person name="Scott M.A."/>
            <person name="Spackman E."/>
            <person name="Goraichik I."/>
            <person name="Dimitrov K.M."/>
            <person name="Suarez D.L."/>
            <person name="Swayne D.E."/>
        </authorList>
    </citation>
    <scope>NUCLEOTIDE SEQUENCE [LARGE SCALE GENOMIC DNA]</scope>
    <source>
        <strain evidence="9 10">DSM 23236</strain>
    </source>
</reference>
<evidence type="ECO:0000256" key="3">
    <source>
        <dbReference type="ARBA" id="ARBA00022475"/>
    </source>
</evidence>
<proteinExistence type="predicted"/>
<feature type="transmembrane region" description="Helical" evidence="7">
    <location>
        <begin position="49"/>
        <end position="69"/>
    </location>
</feature>
<keyword evidence="2" id="KW-0813">Transport</keyword>
<dbReference type="NCBIfam" id="NF007799">
    <property type="entry name" value="PRK10504.1"/>
    <property type="match status" value="1"/>
</dbReference>
<feature type="transmembrane region" description="Helical" evidence="7">
    <location>
        <begin position="76"/>
        <end position="96"/>
    </location>
</feature>
<dbReference type="InterPro" id="IPR036259">
    <property type="entry name" value="MFS_trans_sf"/>
</dbReference>
<feature type="transmembrane region" description="Helical" evidence="7">
    <location>
        <begin position="221"/>
        <end position="244"/>
    </location>
</feature>
<dbReference type="InterPro" id="IPR004638">
    <property type="entry name" value="EmrB-like"/>
</dbReference>
<comment type="subcellular location">
    <subcellularLocation>
        <location evidence="1">Cell membrane</location>
        <topology evidence="1">Multi-pass membrane protein</topology>
    </subcellularLocation>
</comment>
<organism evidence="9 10">
    <name type="scientific">Andreprevotia lacus DSM 23236</name>
    <dbReference type="NCBI Taxonomy" id="1121001"/>
    <lineage>
        <taxon>Bacteria</taxon>
        <taxon>Pseudomonadati</taxon>
        <taxon>Pseudomonadota</taxon>
        <taxon>Betaproteobacteria</taxon>
        <taxon>Neisseriales</taxon>
        <taxon>Chitinibacteraceae</taxon>
        <taxon>Andreprevotia</taxon>
    </lineage>
</organism>
<accession>A0A1W1XF74</accession>
<dbReference type="PRINTS" id="PR01036">
    <property type="entry name" value="TCRTETB"/>
</dbReference>
<evidence type="ECO:0000256" key="7">
    <source>
        <dbReference type="SAM" id="Phobius"/>
    </source>
</evidence>
<feature type="transmembrane region" description="Helical" evidence="7">
    <location>
        <begin position="300"/>
        <end position="318"/>
    </location>
</feature>
<feature type="transmembrane region" description="Helical" evidence="7">
    <location>
        <begin position="354"/>
        <end position="381"/>
    </location>
</feature>
<dbReference type="InterPro" id="IPR020846">
    <property type="entry name" value="MFS_dom"/>
</dbReference>
<dbReference type="AlphaFoldDB" id="A0A1W1XF74"/>
<keyword evidence="3" id="KW-1003">Cell membrane</keyword>
<evidence type="ECO:0000313" key="9">
    <source>
        <dbReference type="EMBL" id="SMC22579.1"/>
    </source>
</evidence>
<dbReference type="GO" id="GO:0005886">
    <property type="term" value="C:plasma membrane"/>
    <property type="evidence" value="ECO:0007669"/>
    <property type="project" value="UniProtKB-SubCell"/>
</dbReference>
<dbReference type="Proteomes" id="UP000192761">
    <property type="component" value="Unassembled WGS sequence"/>
</dbReference>
<keyword evidence="6 7" id="KW-0472">Membrane</keyword>
<dbReference type="OrthoDB" id="9807274at2"/>
<protein>
    <submittedName>
        <fullName evidence="9">Drug resistance transporter, EmrB/QacA subfamily</fullName>
    </submittedName>
</protein>
<dbReference type="EMBL" id="FWXD01000007">
    <property type="protein sequence ID" value="SMC22579.1"/>
    <property type="molecule type" value="Genomic_DNA"/>
</dbReference>
<dbReference type="PANTHER" id="PTHR42718">
    <property type="entry name" value="MAJOR FACILITATOR SUPERFAMILY MULTIDRUG TRANSPORTER MFSC"/>
    <property type="match status" value="1"/>
</dbReference>
<dbReference type="RefSeq" id="WP_084090237.1">
    <property type="nucleotide sequence ID" value="NZ_FWXD01000007.1"/>
</dbReference>
<dbReference type="PROSITE" id="PS50850">
    <property type="entry name" value="MFS"/>
    <property type="match status" value="1"/>
</dbReference>
<keyword evidence="10" id="KW-1185">Reference proteome</keyword>
<feature type="transmembrane region" description="Helical" evidence="7">
    <location>
        <begin position="135"/>
        <end position="157"/>
    </location>
</feature>
<keyword evidence="4 7" id="KW-0812">Transmembrane</keyword>
<feature type="transmembrane region" description="Helical" evidence="7">
    <location>
        <begin position="163"/>
        <end position="181"/>
    </location>
</feature>
<dbReference type="SUPFAM" id="SSF103473">
    <property type="entry name" value="MFS general substrate transporter"/>
    <property type="match status" value="1"/>
</dbReference>
<evidence type="ECO:0000256" key="5">
    <source>
        <dbReference type="ARBA" id="ARBA00022989"/>
    </source>
</evidence>
<evidence type="ECO:0000313" key="10">
    <source>
        <dbReference type="Proteomes" id="UP000192761"/>
    </source>
</evidence>
<dbReference type="Gene3D" id="1.20.1250.20">
    <property type="entry name" value="MFS general substrate transporter like domains"/>
    <property type="match status" value="1"/>
</dbReference>
<sequence length="465" mass="49510">MPSDSGKNPILLWVVAIAFFMQSLDMTILNTALPAMARSLGTSPLHMQPVLISYMLTVALLIPASGWVADRYGTRTTLASAMILFTLGSLCCAEAQTLTQLVLARVLQGVGGAWMLPVGRLVLLRTWPRRDLVQAMSFVTMPGLVGPLLGPTLGGWLVELASWHWIFLINLPVGILGWLAIQRHVPELRRPDGGRFDWVGFILFGNAMVLVSFALEGLGHLKLGTQVCAMLAAIGLVSLIGYWLHAGRTTRPLFSLQLLETRSFSVGILGNLVARLGGGCMPFLTPLLLQIVLGYSPTQAGLAMIPSAAAALCVKPVVKPLVDWLGFRRLLVLNTVLLGAILGSFQLIDLHTPLPVLLAMLTLFGAINSLQFTFMNTVTLYELPDQHAAAGNSMLSVVMQLSRSLGVAVAGALLAAFVGTSGSLPGISLLPAFHTTYLCIGLITLVGAAIFIRLPAHGAVQASAT</sequence>
<name>A0A1W1XF74_9NEIS</name>
<dbReference type="GO" id="GO:0022857">
    <property type="term" value="F:transmembrane transporter activity"/>
    <property type="evidence" value="ECO:0007669"/>
    <property type="project" value="InterPro"/>
</dbReference>
<feature type="transmembrane region" description="Helical" evidence="7">
    <location>
        <begin position="330"/>
        <end position="348"/>
    </location>
</feature>
<feature type="domain" description="Major facilitator superfamily (MFS) profile" evidence="8">
    <location>
        <begin position="11"/>
        <end position="459"/>
    </location>
</feature>
<gene>
    <name evidence="9" type="ORF">SAMN02745857_01411</name>
</gene>
<feature type="transmembrane region" description="Helical" evidence="7">
    <location>
        <begin position="193"/>
        <end position="215"/>
    </location>
</feature>
<evidence type="ECO:0000259" key="8">
    <source>
        <dbReference type="PROSITE" id="PS50850"/>
    </source>
</evidence>